<dbReference type="RefSeq" id="WP_189446274.1">
    <property type="nucleotide sequence ID" value="NZ_BMZI01000012.1"/>
</dbReference>
<feature type="chain" id="PRO_5046891839" description="Tetratricopeptide repeat protein" evidence="1">
    <location>
        <begin position="27"/>
        <end position="212"/>
    </location>
</feature>
<dbReference type="SUPFAM" id="SSF48452">
    <property type="entry name" value="TPR-like"/>
    <property type="match status" value="1"/>
</dbReference>
<evidence type="ECO:0000313" key="2">
    <source>
        <dbReference type="EMBL" id="GHB34761.1"/>
    </source>
</evidence>
<comment type="caution">
    <text evidence="2">The sequence shown here is derived from an EMBL/GenBank/DDBJ whole genome shotgun (WGS) entry which is preliminary data.</text>
</comment>
<gene>
    <name evidence="2" type="ORF">GCM10009038_37410</name>
</gene>
<organism evidence="2 3">
    <name type="scientific">Salinicola rhizosphaerae</name>
    <dbReference type="NCBI Taxonomy" id="1443141"/>
    <lineage>
        <taxon>Bacteria</taxon>
        <taxon>Pseudomonadati</taxon>
        <taxon>Pseudomonadota</taxon>
        <taxon>Gammaproteobacteria</taxon>
        <taxon>Oceanospirillales</taxon>
        <taxon>Halomonadaceae</taxon>
        <taxon>Salinicola</taxon>
    </lineage>
</organism>
<evidence type="ECO:0000256" key="1">
    <source>
        <dbReference type="SAM" id="SignalP"/>
    </source>
</evidence>
<feature type="signal peptide" evidence="1">
    <location>
        <begin position="1"/>
        <end position="26"/>
    </location>
</feature>
<keyword evidence="1" id="KW-0732">Signal</keyword>
<reference evidence="3" key="1">
    <citation type="journal article" date="2019" name="Int. J. Syst. Evol. Microbiol.">
        <title>The Global Catalogue of Microorganisms (GCM) 10K type strain sequencing project: providing services to taxonomists for standard genome sequencing and annotation.</title>
        <authorList>
            <consortium name="The Broad Institute Genomics Platform"/>
            <consortium name="The Broad Institute Genome Sequencing Center for Infectious Disease"/>
            <person name="Wu L."/>
            <person name="Ma J."/>
        </authorList>
    </citation>
    <scope>NUCLEOTIDE SEQUENCE [LARGE SCALE GENOMIC DNA]</scope>
    <source>
        <strain evidence="3">KCTC 32998</strain>
    </source>
</reference>
<dbReference type="Proteomes" id="UP000646745">
    <property type="component" value="Unassembled WGS sequence"/>
</dbReference>
<evidence type="ECO:0000313" key="3">
    <source>
        <dbReference type="Proteomes" id="UP000646745"/>
    </source>
</evidence>
<protein>
    <recommendedName>
        <fullName evidence="4">Tetratricopeptide repeat protein</fullName>
    </recommendedName>
</protein>
<proteinExistence type="predicted"/>
<evidence type="ECO:0008006" key="4">
    <source>
        <dbReference type="Google" id="ProtNLM"/>
    </source>
</evidence>
<name>A0ABQ3EE61_9GAMM</name>
<sequence>MRMRRVLIAVAVTVTLGLASASPVLAAPDALFALMQRWENVEYRMQGDARLQAFESLSHEIDSLAQTHGSDSHVLTAKGVVLASYARAKGGLGALDLAKRARAALERAIEIDPAGESGAAYVTLGALYQHAPGWPIGFGDDEKAGQLLKKAVDIRPDGIDTNFYYAQYLEDQGEHAAARQYARLAVDGRPREGKASDEALRRQAEAWLVNHP</sequence>
<dbReference type="Gene3D" id="1.25.40.10">
    <property type="entry name" value="Tetratricopeptide repeat domain"/>
    <property type="match status" value="1"/>
</dbReference>
<dbReference type="EMBL" id="BMZI01000012">
    <property type="protein sequence ID" value="GHB34761.1"/>
    <property type="molecule type" value="Genomic_DNA"/>
</dbReference>
<accession>A0ABQ3EE61</accession>
<dbReference type="InterPro" id="IPR011990">
    <property type="entry name" value="TPR-like_helical_dom_sf"/>
</dbReference>
<keyword evidence="3" id="KW-1185">Reference proteome</keyword>